<dbReference type="CDD" id="cd03468">
    <property type="entry name" value="PolY_like"/>
    <property type="match status" value="1"/>
</dbReference>
<evidence type="ECO:0000259" key="8">
    <source>
        <dbReference type="Pfam" id="PF11799"/>
    </source>
</evidence>
<evidence type="ECO:0000256" key="3">
    <source>
        <dbReference type="ARBA" id="ARBA00022763"/>
    </source>
</evidence>
<evidence type="ECO:0000256" key="4">
    <source>
        <dbReference type="ARBA" id="ARBA00025589"/>
    </source>
</evidence>
<dbReference type="InterPro" id="IPR001126">
    <property type="entry name" value="UmuC"/>
</dbReference>
<dbReference type="EMBL" id="JAWXXV010000001">
    <property type="protein sequence ID" value="MDX5986047.1"/>
    <property type="molecule type" value="Genomic_DNA"/>
</dbReference>
<dbReference type="InterPro" id="IPR043502">
    <property type="entry name" value="DNA/RNA_pol_sf"/>
</dbReference>
<evidence type="ECO:0000259" key="7">
    <source>
        <dbReference type="Pfam" id="PF00817"/>
    </source>
</evidence>
<evidence type="ECO:0000256" key="2">
    <source>
        <dbReference type="ARBA" id="ARBA00012417"/>
    </source>
</evidence>
<sequence length="641" mass="69141">MKRVASLYLPDWPIERLAQAERIATPPEAAPVDTTPLNAIAAQEQAVACSVLRGGGWRPGARWARVEGADARPRDRRAGRVSEAAPHPVKAMPPDEGRTPVRDPRATPPSASPPWKGGAGGGSADSSPSARLRADPPPTPSLPGRGAVPRITSLQSGNALIIAAACPAARALGLAPGMAVTQARALVPGLDIRPADPEGDRAALLRLAMLAARRWCPVVMPSGDDGLFLDISGTAHLFGGEARMARRIVALLKRHGFTARVAVADTPGAAWALARYAPQICPPGAHPDALAPLPTAALRLEPRARDVLKRLGIETIGQLAAVPRAPLARRFGSTLIARLDQASGRLAEPLDPVIPPEAIGVVQRFAEPIATAEAIAHWLGVLMPRLVTALAEAGLGARVIDLVADRIDGVPQRLRIGLARPTRDGAHLLRLIVRRIEEIAPGYGIDALALHVRRADPLGAEPFAETLEDRPPDLAPLIDTLANRIGISALWRSVPVESDVPERSVAAAPPLDPPPRAAPKSKPDDVRQLDRSRPLHPWDARWPRPVRLLRRPELLDHVLAELPDQPPKRFTWRGMAHRVVRADGPERILGEWWKRGTERHSVRDYFQVEDDAGQRFWLFRRGDGERGETGDLAWFMHGSFG</sequence>
<accession>A0ABU4PS64</accession>
<evidence type="ECO:0000256" key="1">
    <source>
        <dbReference type="ARBA" id="ARBA00011245"/>
    </source>
</evidence>
<gene>
    <name evidence="9" type="ORF">SIL82_17455</name>
</gene>
<feature type="region of interest" description="Disordered" evidence="6">
    <location>
        <begin position="67"/>
        <end position="150"/>
    </location>
</feature>
<comment type="function">
    <text evidence="4">Poorly processive, error-prone DNA polymerase involved in untargeted mutagenesis. Copies undamaged DNA at stalled replication forks, which arise in vivo from mismatched or misaligned primer ends. These misaligned primers can be extended by PolIV. Exhibits no 3'-5' exonuclease (proofreading) activity. May be involved in translesional synthesis, in conjunction with the beta clamp from PolIII.</text>
</comment>
<dbReference type="Gene3D" id="1.10.150.20">
    <property type="entry name" value="5' to 3' exonuclease, C-terminal subdomain"/>
    <property type="match status" value="1"/>
</dbReference>
<keyword evidence="3" id="KW-0227">DNA damage</keyword>
<dbReference type="Proteomes" id="UP001279660">
    <property type="component" value="Unassembled WGS sequence"/>
</dbReference>
<dbReference type="SUPFAM" id="SSF56672">
    <property type="entry name" value="DNA/RNA polymerases"/>
    <property type="match status" value="1"/>
</dbReference>
<protein>
    <recommendedName>
        <fullName evidence="2">DNA-directed DNA polymerase</fullName>
        <ecNumber evidence="2">2.7.7.7</ecNumber>
    </recommendedName>
</protein>
<evidence type="ECO:0000256" key="6">
    <source>
        <dbReference type="SAM" id="MobiDB-lite"/>
    </source>
</evidence>
<dbReference type="Pfam" id="PF11799">
    <property type="entry name" value="IMS_C"/>
    <property type="match status" value="1"/>
</dbReference>
<evidence type="ECO:0000313" key="10">
    <source>
        <dbReference type="Proteomes" id="UP001279660"/>
    </source>
</evidence>
<feature type="domain" description="DNA polymerase Y-family little finger" evidence="8">
    <location>
        <begin position="358"/>
        <end position="453"/>
    </location>
</feature>
<dbReference type="Pfam" id="PF00817">
    <property type="entry name" value="IMS"/>
    <property type="match status" value="1"/>
</dbReference>
<comment type="subunit">
    <text evidence="1">Monomer.</text>
</comment>
<dbReference type="EC" id="2.7.7.7" evidence="2"/>
<feature type="compositionally biased region" description="Basic and acidic residues" evidence="6">
    <location>
        <begin position="521"/>
        <end position="532"/>
    </location>
</feature>
<proteinExistence type="predicted"/>
<feature type="compositionally biased region" description="Basic and acidic residues" evidence="6">
    <location>
        <begin position="67"/>
        <end position="80"/>
    </location>
</feature>
<name>A0ABU4PS64_9SPHN</name>
<reference evidence="9 10" key="1">
    <citation type="submission" date="2023-11" db="EMBL/GenBank/DDBJ databases">
        <title>MicrobeMod: A computational toolkit for identifying prokaryotic methylation and restriction-modification with nanopore sequencing.</title>
        <authorList>
            <person name="Crits-Christoph A."/>
            <person name="Kang S.C."/>
            <person name="Lee H."/>
            <person name="Ostrov N."/>
        </authorList>
    </citation>
    <scope>NUCLEOTIDE SEQUENCE [LARGE SCALE GENOMIC DNA]</scope>
    <source>
        <strain evidence="9 10">ATCC 14820</strain>
    </source>
</reference>
<dbReference type="PANTHER" id="PTHR35369">
    <property type="entry name" value="BLR3025 PROTEIN-RELATED"/>
    <property type="match status" value="1"/>
</dbReference>
<feature type="domain" description="UmuC" evidence="7">
    <location>
        <begin position="159"/>
        <end position="273"/>
    </location>
</feature>
<comment type="catalytic activity">
    <reaction evidence="5">
        <text>DNA(n) + a 2'-deoxyribonucleoside 5'-triphosphate = DNA(n+1) + diphosphate</text>
        <dbReference type="Rhea" id="RHEA:22508"/>
        <dbReference type="Rhea" id="RHEA-COMP:17339"/>
        <dbReference type="Rhea" id="RHEA-COMP:17340"/>
        <dbReference type="ChEBI" id="CHEBI:33019"/>
        <dbReference type="ChEBI" id="CHEBI:61560"/>
        <dbReference type="ChEBI" id="CHEBI:173112"/>
        <dbReference type="EC" id="2.7.7.7"/>
    </reaction>
</comment>
<dbReference type="InterPro" id="IPR017961">
    <property type="entry name" value="DNA_pol_Y-fam_little_finger"/>
</dbReference>
<dbReference type="PANTHER" id="PTHR35369:SF2">
    <property type="entry name" value="BLR3025 PROTEIN"/>
    <property type="match status" value="1"/>
</dbReference>
<keyword evidence="10" id="KW-1185">Reference proteome</keyword>
<dbReference type="InterPro" id="IPR050356">
    <property type="entry name" value="SulA_CellDiv_inhibitor"/>
</dbReference>
<feature type="region of interest" description="Disordered" evidence="6">
    <location>
        <begin position="502"/>
        <end position="532"/>
    </location>
</feature>
<feature type="compositionally biased region" description="Basic and acidic residues" evidence="6">
    <location>
        <begin position="93"/>
        <end position="105"/>
    </location>
</feature>
<evidence type="ECO:0000313" key="9">
    <source>
        <dbReference type="EMBL" id="MDX5986047.1"/>
    </source>
</evidence>
<organism evidence="9 10">
    <name type="scientific">Sphingomonas echinoides</name>
    <dbReference type="NCBI Taxonomy" id="59803"/>
    <lineage>
        <taxon>Bacteria</taxon>
        <taxon>Pseudomonadati</taxon>
        <taxon>Pseudomonadota</taxon>
        <taxon>Alphaproteobacteria</taxon>
        <taxon>Sphingomonadales</taxon>
        <taxon>Sphingomonadaceae</taxon>
        <taxon>Sphingomonas</taxon>
    </lineage>
</organism>
<dbReference type="RefSeq" id="WP_010406877.1">
    <property type="nucleotide sequence ID" value="NZ_JAWXXV010000001.1"/>
</dbReference>
<evidence type="ECO:0000256" key="5">
    <source>
        <dbReference type="ARBA" id="ARBA00049244"/>
    </source>
</evidence>
<comment type="caution">
    <text evidence="9">The sequence shown here is derived from an EMBL/GenBank/DDBJ whole genome shotgun (WGS) entry which is preliminary data.</text>
</comment>